<evidence type="ECO:0000256" key="12">
    <source>
        <dbReference type="SAM" id="Coils"/>
    </source>
</evidence>
<dbReference type="SMART" id="SM00220">
    <property type="entry name" value="S_TKc"/>
    <property type="match status" value="1"/>
</dbReference>
<dbReference type="PROSITE" id="PS50011">
    <property type="entry name" value="PROTEIN_KINASE_DOM"/>
    <property type="match status" value="1"/>
</dbReference>
<dbReference type="InterPro" id="IPR051234">
    <property type="entry name" value="TAO_STE20_kinase"/>
</dbReference>
<keyword evidence="4" id="KW-0808">Transferase</keyword>
<feature type="compositionally biased region" description="Basic and acidic residues" evidence="13">
    <location>
        <begin position="686"/>
        <end position="701"/>
    </location>
</feature>
<reference evidence="15" key="1">
    <citation type="submission" date="2021-01" db="EMBL/GenBank/DDBJ databases">
        <authorList>
            <person name="Li R."/>
            <person name="Bekaert M."/>
        </authorList>
    </citation>
    <scope>NUCLEOTIDE SEQUENCE</scope>
    <source>
        <strain evidence="15">Farmed</strain>
    </source>
</reference>
<dbReference type="FunFam" id="3.30.200.20:FF:000029">
    <property type="entry name" value="Serine/threonine-protein kinase TAO2, putative"/>
    <property type="match status" value="1"/>
</dbReference>
<feature type="compositionally biased region" description="Basic and acidic residues" evidence="13">
    <location>
        <begin position="742"/>
        <end position="752"/>
    </location>
</feature>
<dbReference type="OrthoDB" id="10016527at2759"/>
<dbReference type="PROSITE" id="PS00107">
    <property type="entry name" value="PROTEIN_KINASE_ATP"/>
    <property type="match status" value="1"/>
</dbReference>
<feature type="compositionally biased region" description="Low complexity" evidence="13">
    <location>
        <begin position="547"/>
        <end position="563"/>
    </location>
</feature>
<evidence type="ECO:0000313" key="16">
    <source>
        <dbReference type="Proteomes" id="UP000597762"/>
    </source>
</evidence>
<protein>
    <recommendedName>
        <fullName evidence="2">non-specific serine/threonine protein kinase</fullName>
        <ecNumber evidence="2">2.7.11.1</ecNumber>
    </recommendedName>
</protein>
<dbReference type="InterPro" id="IPR000719">
    <property type="entry name" value="Prot_kinase_dom"/>
</dbReference>
<evidence type="ECO:0000256" key="10">
    <source>
        <dbReference type="ARBA" id="ARBA00048679"/>
    </source>
</evidence>
<evidence type="ECO:0000256" key="6">
    <source>
        <dbReference type="ARBA" id="ARBA00022777"/>
    </source>
</evidence>
<dbReference type="SUPFAM" id="SSF56112">
    <property type="entry name" value="Protein kinase-like (PK-like)"/>
    <property type="match status" value="1"/>
</dbReference>
<feature type="compositionally biased region" description="Polar residues" evidence="13">
    <location>
        <begin position="847"/>
        <end position="856"/>
    </location>
</feature>
<keyword evidence="5 11" id="KW-0547">Nucleotide-binding</keyword>
<feature type="binding site" evidence="11">
    <location>
        <position position="250"/>
    </location>
    <ligand>
        <name>ATP</name>
        <dbReference type="ChEBI" id="CHEBI:30616"/>
    </ligand>
</feature>
<dbReference type="FunFam" id="1.10.510.10:FF:000030">
    <property type="entry name" value="Serine/threonine-protein kinase TAO2, putative"/>
    <property type="match status" value="1"/>
</dbReference>
<dbReference type="InterPro" id="IPR017441">
    <property type="entry name" value="Protein_kinase_ATP_BS"/>
</dbReference>
<keyword evidence="3" id="KW-0723">Serine/threonine-protein kinase</keyword>
<dbReference type="GO" id="GO:0004674">
    <property type="term" value="F:protein serine/threonine kinase activity"/>
    <property type="evidence" value="ECO:0007669"/>
    <property type="project" value="UniProtKB-KW"/>
</dbReference>
<dbReference type="InterPro" id="IPR011009">
    <property type="entry name" value="Kinase-like_dom_sf"/>
</dbReference>
<feature type="compositionally biased region" description="Basic and acidic residues" evidence="13">
    <location>
        <begin position="758"/>
        <end position="771"/>
    </location>
</feature>
<feature type="region of interest" description="Disordered" evidence="13">
    <location>
        <begin position="514"/>
        <end position="580"/>
    </location>
</feature>
<evidence type="ECO:0000256" key="3">
    <source>
        <dbReference type="ARBA" id="ARBA00022527"/>
    </source>
</evidence>
<dbReference type="AlphaFoldDB" id="A0A812CDQ3"/>
<keyword evidence="8 12" id="KW-0175">Coiled coil</keyword>
<evidence type="ECO:0000313" key="15">
    <source>
        <dbReference type="EMBL" id="CAE1264011.1"/>
    </source>
</evidence>
<dbReference type="CDD" id="cd06607">
    <property type="entry name" value="STKc_TAO"/>
    <property type="match status" value="1"/>
</dbReference>
<dbReference type="Gene3D" id="1.10.510.10">
    <property type="entry name" value="Transferase(Phosphotransferase) domain 1"/>
    <property type="match status" value="1"/>
</dbReference>
<evidence type="ECO:0000256" key="13">
    <source>
        <dbReference type="SAM" id="MobiDB-lite"/>
    </source>
</evidence>
<dbReference type="GO" id="GO:0005524">
    <property type="term" value="F:ATP binding"/>
    <property type="evidence" value="ECO:0007669"/>
    <property type="project" value="UniProtKB-UniRule"/>
</dbReference>
<dbReference type="PANTHER" id="PTHR47167:SF4">
    <property type="entry name" value="SERINE_THREONINE-PROTEIN KINASE TAO"/>
    <property type="match status" value="1"/>
</dbReference>
<keyword evidence="16" id="KW-1185">Reference proteome</keyword>
<accession>A0A812CDQ3</accession>
<sequence>MLPACCTLYVEVDLEPVVITILPGALLAFTIPSLLVSCNIDPTQLESLTRDQIGWWSFCVARVAHFEEERRGALEGSQQQYHLSGCYLIWQPTEDGQRWKDSVVINNDGQPKREREIRFFLCFILNPLSYTFSHSSSSCISFFVSFVLSTLHCSLSLSLSLSQICSSPSTLFSLPQSLTSPGFLTLPGQVDEYCKVDEPGSLKDPETASLFNLEDPEKVFTELREIGHGSFGAVYFAKNQLTKEIVAIKKMSFSGKGSAEKWQDIVKEVKFLRDLRHKNIIDFKGCYLREHTTWLVMEYCLGSAADIIEVHKKPLKEVEIAAICKDALEGIQYLHSQGKIHRDIKAGNILLRENGLVKLADFGSASMTSPANSFVGTPYWMAPEVILAMDEGQYEGTADIWSLGITCIEMAERKPPLFNMNAMSALYHIAQNDSPTLSGGDWSEDFHKFVDSCLAKSPADRPSAQLLLFHSFINTPRANTVILDLIYRTKDAVRELDNLQYRRMKKILMVETNDDEAKNSAGEPSADDSSQDDDTLIDSSKSNSIASHQSGISTSSRSSSMNSLPGPSAEDNNFSFSRDHSPSRIVKVHNQPSRNLEPGAGNFATIRTTSIVTKQMKEHEHTNELREQFAGYKRMRKQHQKQLQTMESKFNAEMDEHKMKLDKEYDSVKGGFAKELERLALKHSQELEKRQRNDTNEEKKLMKQIQQTQEEEMKNFTAQQRKEYKQNKEQMKKDLDNSTPKKVREESIRSQKESLQQKQKEEEDRLDRKHRSSREFKIRMFRRRKVLLSHMLQHDLLKEELSKRQAHLEYEHRMLLRHHESTQEIECRHLTSLQKLREEHMKKQHQTELTNQTEYSTRAEQELRKKHASEVKQQPRSLRQKELQIRKQFREAVKTQEKQYKALKEHILQNVPKNEQKAVVKKLKEEQRRKLAILGEQYEQSIAEMLQQQNIRLDETQLSEASEQKQRLSQELELLMAYQSKIKMQSEAQHLHERKQLEERVSLRRAVLEQKMEEELAKFQADESRRVQQLQEQQAKEIEEFDLETTALGLNALEIKAASQDTMHADDVSIRGSVISLTPSSSTSSFTSHTQL</sequence>
<comment type="catalytic activity">
    <reaction evidence="10">
        <text>L-seryl-[protein] + ATP = O-phospho-L-seryl-[protein] + ADP + H(+)</text>
        <dbReference type="Rhea" id="RHEA:17989"/>
        <dbReference type="Rhea" id="RHEA-COMP:9863"/>
        <dbReference type="Rhea" id="RHEA-COMP:11604"/>
        <dbReference type="ChEBI" id="CHEBI:15378"/>
        <dbReference type="ChEBI" id="CHEBI:29999"/>
        <dbReference type="ChEBI" id="CHEBI:30616"/>
        <dbReference type="ChEBI" id="CHEBI:83421"/>
        <dbReference type="ChEBI" id="CHEBI:456216"/>
        <dbReference type="EC" id="2.7.11.1"/>
    </reaction>
</comment>
<dbReference type="Gene3D" id="3.30.200.20">
    <property type="entry name" value="Phosphorylase Kinase, domain 1"/>
    <property type="match status" value="1"/>
</dbReference>
<dbReference type="GO" id="GO:0005737">
    <property type="term" value="C:cytoplasm"/>
    <property type="evidence" value="ECO:0007669"/>
    <property type="project" value="TreeGrafter"/>
</dbReference>
<feature type="coiled-coil region" evidence="12">
    <location>
        <begin position="886"/>
        <end position="978"/>
    </location>
</feature>
<feature type="compositionally biased region" description="Basic and acidic residues" evidence="13">
    <location>
        <begin position="720"/>
        <end position="736"/>
    </location>
</feature>
<evidence type="ECO:0000256" key="2">
    <source>
        <dbReference type="ARBA" id="ARBA00012513"/>
    </source>
</evidence>
<feature type="compositionally biased region" description="Acidic residues" evidence="13">
    <location>
        <begin position="525"/>
        <end position="536"/>
    </location>
</feature>
<feature type="region of interest" description="Disordered" evidence="13">
    <location>
        <begin position="686"/>
        <end position="771"/>
    </location>
</feature>
<comment type="catalytic activity">
    <reaction evidence="9">
        <text>L-threonyl-[protein] + ATP = O-phospho-L-threonyl-[protein] + ADP + H(+)</text>
        <dbReference type="Rhea" id="RHEA:46608"/>
        <dbReference type="Rhea" id="RHEA-COMP:11060"/>
        <dbReference type="Rhea" id="RHEA-COMP:11605"/>
        <dbReference type="ChEBI" id="CHEBI:15378"/>
        <dbReference type="ChEBI" id="CHEBI:30013"/>
        <dbReference type="ChEBI" id="CHEBI:30616"/>
        <dbReference type="ChEBI" id="CHEBI:61977"/>
        <dbReference type="ChEBI" id="CHEBI:456216"/>
        <dbReference type="EC" id="2.7.11.1"/>
    </reaction>
</comment>
<dbReference type="EC" id="2.7.11.1" evidence="2"/>
<name>A0A812CDQ3_ACAPH</name>
<keyword evidence="7 11" id="KW-0067">ATP-binding</keyword>
<dbReference type="PANTHER" id="PTHR47167">
    <property type="entry name" value="SERINE/THREONINE-PROTEIN KINASE TAO1-LIKE PROTEIN"/>
    <property type="match status" value="1"/>
</dbReference>
<proteinExistence type="inferred from homology"/>
<evidence type="ECO:0000256" key="4">
    <source>
        <dbReference type="ARBA" id="ARBA00022679"/>
    </source>
</evidence>
<evidence type="ECO:0000259" key="14">
    <source>
        <dbReference type="PROSITE" id="PS50011"/>
    </source>
</evidence>
<dbReference type="Proteomes" id="UP000597762">
    <property type="component" value="Unassembled WGS sequence"/>
</dbReference>
<feature type="domain" description="Protein kinase" evidence="14">
    <location>
        <begin position="220"/>
        <end position="473"/>
    </location>
</feature>
<evidence type="ECO:0000256" key="1">
    <source>
        <dbReference type="ARBA" id="ARBA00008874"/>
    </source>
</evidence>
<gene>
    <name evidence="15" type="ORF">SPHA_34024</name>
</gene>
<evidence type="ECO:0000256" key="7">
    <source>
        <dbReference type="ARBA" id="ARBA00022840"/>
    </source>
</evidence>
<comment type="caution">
    <text evidence="15">The sequence shown here is derived from an EMBL/GenBank/DDBJ whole genome shotgun (WGS) entry which is preliminary data.</text>
</comment>
<dbReference type="Pfam" id="PF00069">
    <property type="entry name" value="Pkinase"/>
    <property type="match status" value="1"/>
</dbReference>
<evidence type="ECO:0000256" key="8">
    <source>
        <dbReference type="ARBA" id="ARBA00023054"/>
    </source>
</evidence>
<organism evidence="15 16">
    <name type="scientific">Acanthosepion pharaonis</name>
    <name type="common">Pharaoh cuttlefish</name>
    <name type="synonym">Sepia pharaonis</name>
    <dbReference type="NCBI Taxonomy" id="158019"/>
    <lineage>
        <taxon>Eukaryota</taxon>
        <taxon>Metazoa</taxon>
        <taxon>Spiralia</taxon>
        <taxon>Lophotrochozoa</taxon>
        <taxon>Mollusca</taxon>
        <taxon>Cephalopoda</taxon>
        <taxon>Coleoidea</taxon>
        <taxon>Decapodiformes</taxon>
        <taxon>Sepiida</taxon>
        <taxon>Sepiina</taxon>
        <taxon>Sepiidae</taxon>
        <taxon>Acanthosepion</taxon>
    </lineage>
</organism>
<evidence type="ECO:0000256" key="9">
    <source>
        <dbReference type="ARBA" id="ARBA00047899"/>
    </source>
</evidence>
<evidence type="ECO:0000256" key="11">
    <source>
        <dbReference type="PROSITE-ProRule" id="PRU10141"/>
    </source>
</evidence>
<evidence type="ECO:0000256" key="5">
    <source>
        <dbReference type="ARBA" id="ARBA00022741"/>
    </source>
</evidence>
<comment type="similarity">
    <text evidence="1">Belongs to the protein kinase superfamily. STE Ser/Thr protein kinase family. STE20 subfamily.</text>
</comment>
<dbReference type="EMBL" id="CAHIKZ030001435">
    <property type="protein sequence ID" value="CAE1264011.1"/>
    <property type="molecule type" value="Genomic_DNA"/>
</dbReference>
<keyword evidence="6" id="KW-0418">Kinase</keyword>
<feature type="region of interest" description="Disordered" evidence="13">
    <location>
        <begin position="839"/>
        <end position="879"/>
    </location>
</feature>